<evidence type="ECO:0000313" key="3">
    <source>
        <dbReference type="Proteomes" id="UP001268819"/>
    </source>
</evidence>
<feature type="transmembrane region" description="Helical" evidence="1">
    <location>
        <begin position="27"/>
        <end position="49"/>
    </location>
</feature>
<organism evidence="2 3">
    <name type="scientific">Saccharothrix longispora</name>
    <dbReference type="NCBI Taxonomy" id="33920"/>
    <lineage>
        <taxon>Bacteria</taxon>
        <taxon>Bacillati</taxon>
        <taxon>Actinomycetota</taxon>
        <taxon>Actinomycetes</taxon>
        <taxon>Pseudonocardiales</taxon>
        <taxon>Pseudonocardiaceae</taxon>
        <taxon>Saccharothrix</taxon>
    </lineage>
</organism>
<accession>A0ABU1PRW8</accession>
<name>A0ABU1PRW8_9PSEU</name>
<keyword evidence="1" id="KW-1133">Transmembrane helix</keyword>
<gene>
    <name evidence="2" type="ORF">J2S66_001048</name>
</gene>
<feature type="transmembrane region" description="Helical" evidence="1">
    <location>
        <begin position="61"/>
        <end position="82"/>
    </location>
</feature>
<sequence length="354" mass="40205">MSSENQPESPENKQQAERFRAKFPKSLSVIAGLFSVAIVALVILAQSATKDGKYDGQFSGNWINGLAALVAVLNVVLTFYILRTALGQLEAFQHDINSQEKRHAEQLRRQEDQSRADIERQEQLRAKETESARQERANMQHLLTIQTEALKLAQADAERSHRETAKTRLDLIGPRCSIILEGVEVNFLRTIDAVNELVNEAIAIKDSVDEKFLRLVYTFRIKNWGDQPVSFSLDHKWSNAGNHMLMPGQDAKSTWEIKTSLRHWVQIAKKEASLFSVARPDDPTRAALIELYIIVNNTGGDVTDTFKWNQFVMPIEIQELGVLIHDGKVLYRRSRPFAVPTRDYAQLRDRPTEG</sequence>
<keyword evidence="1" id="KW-0812">Transmembrane</keyword>
<keyword evidence="1" id="KW-0472">Membrane</keyword>
<protein>
    <submittedName>
        <fullName evidence="2">Uncharacterized protein</fullName>
    </submittedName>
</protein>
<dbReference type="Proteomes" id="UP001268819">
    <property type="component" value="Unassembled WGS sequence"/>
</dbReference>
<evidence type="ECO:0000256" key="1">
    <source>
        <dbReference type="SAM" id="Phobius"/>
    </source>
</evidence>
<proteinExistence type="predicted"/>
<reference evidence="2 3" key="1">
    <citation type="submission" date="2023-07" db="EMBL/GenBank/DDBJ databases">
        <title>Sequencing the genomes of 1000 actinobacteria strains.</title>
        <authorList>
            <person name="Klenk H.-P."/>
        </authorList>
    </citation>
    <scope>NUCLEOTIDE SEQUENCE [LARGE SCALE GENOMIC DNA]</scope>
    <source>
        <strain evidence="2 3">DSM 43749</strain>
    </source>
</reference>
<dbReference type="EMBL" id="JAVDSG010000001">
    <property type="protein sequence ID" value="MDR6592664.1"/>
    <property type="molecule type" value="Genomic_DNA"/>
</dbReference>
<comment type="caution">
    <text evidence="2">The sequence shown here is derived from an EMBL/GenBank/DDBJ whole genome shotgun (WGS) entry which is preliminary data.</text>
</comment>
<keyword evidence="3" id="KW-1185">Reference proteome</keyword>
<evidence type="ECO:0000313" key="2">
    <source>
        <dbReference type="EMBL" id="MDR6592664.1"/>
    </source>
</evidence>